<organism evidence="2">
    <name type="scientific">marine sediment metagenome</name>
    <dbReference type="NCBI Taxonomy" id="412755"/>
    <lineage>
        <taxon>unclassified sequences</taxon>
        <taxon>metagenomes</taxon>
        <taxon>ecological metagenomes</taxon>
    </lineage>
</organism>
<evidence type="ECO:0000313" key="2">
    <source>
        <dbReference type="EMBL" id="KKN56554.1"/>
    </source>
</evidence>
<keyword evidence="1" id="KW-1133">Transmembrane helix</keyword>
<name>A0A0F9RP97_9ZZZZ</name>
<keyword evidence="1" id="KW-0812">Transmembrane</keyword>
<proteinExistence type="predicted"/>
<sequence length="86" mass="9248">MTFFEPLDLQGILINSLSGSTEIFMFLAFITIGGMASALKIPRGATMILLALFAVMFADFFPAIYLLVVVVAGMLSANAVSRVITR</sequence>
<evidence type="ECO:0008006" key="3">
    <source>
        <dbReference type="Google" id="ProtNLM"/>
    </source>
</evidence>
<comment type="caution">
    <text evidence="2">The sequence shown here is derived from an EMBL/GenBank/DDBJ whole genome shotgun (WGS) entry which is preliminary data.</text>
</comment>
<feature type="transmembrane region" description="Helical" evidence="1">
    <location>
        <begin position="12"/>
        <end position="36"/>
    </location>
</feature>
<gene>
    <name evidence="2" type="ORF">LCGC14_0571320</name>
</gene>
<evidence type="ECO:0000256" key="1">
    <source>
        <dbReference type="SAM" id="Phobius"/>
    </source>
</evidence>
<dbReference type="AlphaFoldDB" id="A0A0F9RP97"/>
<keyword evidence="1" id="KW-0472">Membrane</keyword>
<accession>A0A0F9RP97</accession>
<feature type="transmembrane region" description="Helical" evidence="1">
    <location>
        <begin position="48"/>
        <end position="75"/>
    </location>
</feature>
<dbReference type="EMBL" id="LAZR01000839">
    <property type="protein sequence ID" value="KKN56554.1"/>
    <property type="molecule type" value="Genomic_DNA"/>
</dbReference>
<reference evidence="2" key="1">
    <citation type="journal article" date="2015" name="Nature">
        <title>Complex archaea that bridge the gap between prokaryotes and eukaryotes.</title>
        <authorList>
            <person name="Spang A."/>
            <person name="Saw J.H."/>
            <person name="Jorgensen S.L."/>
            <person name="Zaremba-Niedzwiedzka K."/>
            <person name="Martijn J."/>
            <person name="Lind A.E."/>
            <person name="van Eijk R."/>
            <person name="Schleper C."/>
            <person name="Guy L."/>
            <person name="Ettema T.J."/>
        </authorList>
    </citation>
    <scope>NUCLEOTIDE SEQUENCE</scope>
</reference>
<protein>
    <recommendedName>
        <fullName evidence="3">TRAP C4-dicarboxylate transport system permease DctM subunit domain-containing protein</fullName>
    </recommendedName>
</protein>